<reference evidence="2" key="1">
    <citation type="submission" date="2020-07" db="EMBL/GenBank/DDBJ databases">
        <title>Huge and variable diversity of episymbiotic CPR bacteria and DPANN archaea in groundwater ecosystems.</title>
        <authorList>
            <person name="He C.Y."/>
            <person name="Keren R."/>
            <person name="Whittaker M."/>
            <person name="Farag I.F."/>
            <person name="Doudna J."/>
            <person name="Cate J.H.D."/>
            <person name="Banfield J.F."/>
        </authorList>
    </citation>
    <scope>NUCLEOTIDE SEQUENCE</scope>
    <source>
        <strain evidence="2">NC_groundwater_1818_Pr3_B-0.1um_66_35</strain>
    </source>
</reference>
<feature type="transmembrane region" description="Helical" evidence="1">
    <location>
        <begin position="35"/>
        <end position="58"/>
    </location>
</feature>
<feature type="transmembrane region" description="Helical" evidence="1">
    <location>
        <begin position="213"/>
        <end position="241"/>
    </location>
</feature>
<feature type="transmembrane region" description="Helical" evidence="1">
    <location>
        <begin position="64"/>
        <end position="85"/>
    </location>
</feature>
<dbReference type="InterPro" id="IPR018692">
    <property type="entry name" value="DUF2189"/>
</dbReference>
<evidence type="ECO:0000313" key="2">
    <source>
        <dbReference type="EMBL" id="MBI5132189.1"/>
    </source>
</evidence>
<comment type="caution">
    <text evidence="2">The sequence shown here is derived from an EMBL/GenBank/DDBJ whole genome shotgun (WGS) entry which is preliminary data.</text>
</comment>
<feature type="transmembrane region" description="Helical" evidence="1">
    <location>
        <begin position="132"/>
        <end position="153"/>
    </location>
</feature>
<keyword evidence="1" id="KW-0812">Transmembrane</keyword>
<dbReference type="Pfam" id="PF09955">
    <property type="entry name" value="DUF2189"/>
    <property type="match status" value="1"/>
</dbReference>
<protein>
    <submittedName>
        <fullName evidence="2">DUF2189 domain-containing protein</fullName>
    </submittedName>
</protein>
<feature type="transmembrane region" description="Helical" evidence="1">
    <location>
        <begin position="106"/>
        <end position="126"/>
    </location>
</feature>
<feature type="transmembrane region" description="Helical" evidence="1">
    <location>
        <begin position="160"/>
        <end position="188"/>
    </location>
</feature>
<evidence type="ECO:0000256" key="1">
    <source>
        <dbReference type="SAM" id="Phobius"/>
    </source>
</evidence>
<dbReference type="AlphaFoldDB" id="A0A933S1T3"/>
<keyword evidence="1" id="KW-0472">Membrane</keyword>
<gene>
    <name evidence="2" type="ORF">HZA66_22330</name>
</gene>
<name>A0A933S1T3_RHOPL</name>
<dbReference type="Proteomes" id="UP000782519">
    <property type="component" value="Unassembled WGS sequence"/>
</dbReference>
<keyword evidence="1" id="KW-1133">Transmembrane helix</keyword>
<dbReference type="EMBL" id="JACRJB010000064">
    <property type="protein sequence ID" value="MBI5132189.1"/>
    <property type="molecule type" value="Genomic_DNA"/>
</dbReference>
<proteinExistence type="predicted"/>
<organism evidence="2 3">
    <name type="scientific">Rhodopseudomonas palustris</name>
    <dbReference type="NCBI Taxonomy" id="1076"/>
    <lineage>
        <taxon>Bacteria</taxon>
        <taxon>Pseudomonadati</taxon>
        <taxon>Pseudomonadota</taxon>
        <taxon>Alphaproteobacteria</taxon>
        <taxon>Hyphomicrobiales</taxon>
        <taxon>Nitrobacteraceae</taxon>
        <taxon>Rhodopseudomonas</taxon>
    </lineage>
</organism>
<evidence type="ECO:0000313" key="3">
    <source>
        <dbReference type="Proteomes" id="UP000782519"/>
    </source>
</evidence>
<accession>A0A933S1T3</accession>
<sequence>MSISGKVDPVVRRVTFADIAEAFGQGLRDFQAAPLYGLAFGAFYAAGGALILLCLTALHMVYLAYPLAAGFALIGPFVALGLYEVSRQREAGKRPSVMQIAGLIRSRGELGWMAFVTLFLFVIWMYQVRLLIALFLGVSASFGSLQEFISVVLTTNEGLVFLAVGNCVGAGLALVLFSLTVVSFPLLLDRDVDFVTAMLTSVRAVVTSPGPMIAWAAAIVLLLAISALPYFLGLVVTLPVLGHTTWHLYRKIVAPVAAELPETLPETIASDNVLALPRTATRN</sequence>